<reference evidence="16 17" key="1">
    <citation type="submission" date="2021-03" db="EMBL/GenBank/DDBJ databases">
        <title>Succinivibrio sp. nov. isolated from feces of cow.</title>
        <authorList>
            <person name="Choi J.-Y."/>
        </authorList>
    </citation>
    <scope>NUCLEOTIDE SEQUENCE [LARGE SCALE GENOMIC DNA]</scope>
    <source>
        <strain evidence="16 17">AGMB01872</strain>
    </source>
</reference>
<evidence type="ECO:0000259" key="14">
    <source>
        <dbReference type="Pfam" id="PF00593"/>
    </source>
</evidence>
<dbReference type="InterPro" id="IPR012910">
    <property type="entry name" value="Plug_dom"/>
</dbReference>
<evidence type="ECO:0000256" key="3">
    <source>
        <dbReference type="ARBA" id="ARBA00022448"/>
    </source>
</evidence>
<comment type="caution">
    <text evidence="16">The sequence shown here is derived from an EMBL/GenBank/DDBJ whole genome shotgun (WGS) entry which is preliminary data.</text>
</comment>
<gene>
    <name evidence="16" type="ORF">J5V48_05575</name>
</gene>
<dbReference type="Pfam" id="PF07715">
    <property type="entry name" value="Plug"/>
    <property type="match status" value="1"/>
</dbReference>
<dbReference type="InterPro" id="IPR037066">
    <property type="entry name" value="Plug_dom_sf"/>
</dbReference>
<dbReference type="InterPro" id="IPR000531">
    <property type="entry name" value="Beta-barrel_TonB"/>
</dbReference>
<keyword evidence="10 11" id="KW-0998">Cell outer membrane</keyword>
<evidence type="ECO:0000256" key="7">
    <source>
        <dbReference type="ARBA" id="ARBA00023077"/>
    </source>
</evidence>
<dbReference type="SUPFAM" id="SSF56935">
    <property type="entry name" value="Porins"/>
    <property type="match status" value="1"/>
</dbReference>
<dbReference type="InterPro" id="IPR036942">
    <property type="entry name" value="Beta-barrel_TonB_sf"/>
</dbReference>
<dbReference type="RefSeq" id="WP_219937581.1">
    <property type="nucleotide sequence ID" value="NZ_JAGFNY010000015.1"/>
</dbReference>
<evidence type="ECO:0000256" key="5">
    <source>
        <dbReference type="ARBA" id="ARBA00022692"/>
    </source>
</evidence>
<evidence type="ECO:0000256" key="6">
    <source>
        <dbReference type="ARBA" id="ARBA00022729"/>
    </source>
</evidence>
<evidence type="ECO:0000256" key="1">
    <source>
        <dbReference type="ARBA" id="ARBA00004571"/>
    </source>
</evidence>
<evidence type="ECO:0000256" key="8">
    <source>
        <dbReference type="ARBA" id="ARBA00023136"/>
    </source>
</evidence>
<keyword evidence="4 11" id="KW-1134">Transmembrane beta strand</keyword>
<dbReference type="PROSITE" id="PS52016">
    <property type="entry name" value="TONB_DEPENDENT_REC_3"/>
    <property type="match status" value="1"/>
</dbReference>
<dbReference type="Pfam" id="PF00593">
    <property type="entry name" value="TonB_dep_Rec_b-barrel"/>
    <property type="match status" value="1"/>
</dbReference>
<feature type="chain" id="PRO_5045679065" evidence="13">
    <location>
        <begin position="22"/>
        <end position="730"/>
    </location>
</feature>
<evidence type="ECO:0000256" key="9">
    <source>
        <dbReference type="ARBA" id="ARBA00023170"/>
    </source>
</evidence>
<evidence type="ECO:0000259" key="15">
    <source>
        <dbReference type="Pfam" id="PF07715"/>
    </source>
</evidence>
<comment type="subcellular location">
    <subcellularLocation>
        <location evidence="1 11">Cell outer membrane</location>
        <topology evidence="1 11">Multi-pass membrane protein</topology>
    </subcellularLocation>
</comment>
<sequence length="730" mass="80312">MKYSKIALAIATVLLTNMSNASEVKTKGIDVTATRVQRDLLEVPVSVSVVDEKEISKKAVSTIGDLLEDVPGVSVNNDGSQGLKRIGIRGENAYRTLILIDGQRITEQKSMSGTPMLIDPASVERIEVIKGPNSVLYGSDAIGGVVNIITKKNSKDKFSANVSSGYDGSGNAYRESGSVSGKVEGLGYRFGAANSESGNLRVPHETVKNTGFRQKAFDGLLSYDFTDKITAGIKGDYFDSNINSSTDDLSNYDEFYVKIPVWKRSKVNIFADMHDLSEKLVHLRLDAYTQRNQKIMTNHFKMTDVKNEVSHQVTGPLTVHMETSTKSQVGMDIDAKNNIITNGVTLQSEWQLGQRNYLTAGAGFENDSFTSVTNTKGNLNLSVNGTGYRYNSTSGATNPMNVNVNRNIDMANSVTTLSGGQRTVYGYLSDEIELTDALNANLGARYTKVDTNCDLNSKYDALNNNVSFADTGDSTNNRTVFNAGLVYSITDDTTARFSFGQGFRAPILQERYFTTSMGGGTVKGNENLKAETSNSYELGIRHSSKGFFADAAVFLTKSKNYISTKDVNEGDDTIQQYFNVASAKTFGAEVTVSYELFDRVTPYTSVTYMRRRFDENSPILKSTYDSDTPSLMARAGVRYEHEFSLFTLTTDAYARGQSKRDYTYVSKENVAHSHHGGFTTANFEICAIFGENRQYQISAGWLNILNKRYYTTDAIAEPGSHGFVTMQAKF</sequence>
<dbReference type="InterPro" id="IPR039426">
    <property type="entry name" value="TonB-dep_rcpt-like"/>
</dbReference>
<keyword evidence="17" id="KW-1185">Reference proteome</keyword>
<keyword evidence="9 16" id="KW-0675">Receptor</keyword>
<organism evidence="16 17">
    <name type="scientific">Succinivibrio faecicola</name>
    <dbReference type="NCBI Taxonomy" id="2820300"/>
    <lineage>
        <taxon>Bacteria</taxon>
        <taxon>Pseudomonadati</taxon>
        <taxon>Pseudomonadota</taxon>
        <taxon>Gammaproteobacteria</taxon>
        <taxon>Aeromonadales</taxon>
        <taxon>Succinivibrionaceae</taxon>
        <taxon>Succinivibrio</taxon>
    </lineage>
</organism>
<evidence type="ECO:0000256" key="13">
    <source>
        <dbReference type="SAM" id="SignalP"/>
    </source>
</evidence>
<feature type="domain" description="TonB-dependent receptor plug" evidence="15">
    <location>
        <begin position="40"/>
        <end position="145"/>
    </location>
</feature>
<dbReference type="EMBL" id="JAGFNY010000015">
    <property type="protein sequence ID" value="MBW7570362.1"/>
    <property type="molecule type" value="Genomic_DNA"/>
</dbReference>
<accession>A0ABS7DGW7</accession>
<feature type="domain" description="TonB-dependent receptor-like beta-barrel" evidence="14">
    <location>
        <begin position="343"/>
        <end position="685"/>
    </location>
</feature>
<keyword evidence="8 11" id="KW-0472">Membrane</keyword>
<evidence type="ECO:0000256" key="12">
    <source>
        <dbReference type="RuleBase" id="RU003357"/>
    </source>
</evidence>
<evidence type="ECO:0000256" key="10">
    <source>
        <dbReference type="ARBA" id="ARBA00023237"/>
    </source>
</evidence>
<evidence type="ECO:0000256" key="2">
    <source>
        <dbReference type="ARBA" id="ARBA00008143"/>
    </source>
</evidence>
<evidence type="ECO:0000256" key="11">
    <source>
        <dbReference type="PROSITE-ProRule" id="PRU01360"/>
    </source>
</evidence>
<name>A0ABS7DGW7_9GAMM</name>
<dbReference type="Proteomes" id="UP000731465">
    <property type="component" value="Unassembled WGS sequence"/>
</dbReference>
<evidence type="ECO:0000256" key="4">
    <source>
        <dbReference type="ARBA" id="ARBA00022452"/>
    </source>
</evidence>
<protein>
    <submittedName>
        <fullName evidence="16">TonB-dependent receptor</fullName>
    </submittedName>
</protein>
<keyword evidence="3 11" id="KW-0813">Transport</keyword>
<proteinExistence type="inferred from homology"/>
<evidence type="ECO:0000313" key="16">
    <source>
        <dbReference type="EMBL" id="MBW7570362.1"/>
    </source>
</evidence>
<dbReference type="PANTHER" id="PTHR30069:SF29">
    <property type="entry name" value="HEMOGLOBIN AND HEMOGLOBIN-HAPTOGLOBIN-BINDING PROTEIN 1-RELATED"/>
    <property type="match status" value="1"/>
</dbReference>
<dbReference type="Gene3D" id="2.170.130.10">
    <property type="entry name" value="TonB-dependent receptor, plug domain"/>
    <property type="match status" value="1"/>
</dbReference>
<dbReference type="Gene3D" id="2.40.170.20">
    <property type="entry name" value="TonB-dependent receptor, beta-barrel domain"/>
    <property type="match status" value="1"/>
</dbReference>
<dbReference type="PANTHER" id="PTHR30069">
    <property type="entry name" value="TONB-DEPENDENT OUTER MEMBRANE RECEPTOR"/>
    <property type="match status" value="1"/>
</dbReference>
<dbReference type="CDD" id="cd01347">
    <property type="entry name" value="ligand_gated_channel"/>
    <property type="match status" value="1"/>
</dbReference>
<evidence type="ECO:0000313" key="17">
    <source>
        <dbReference type="Proteomes" id="UP000731465"/>
    </source>
</evidence>
<keyword evidence="7 12" id="KW-0798">TonB box</keyword>
<feature type="signal peptide" evidence="13">
    <location>
        <begin position="1"/>
        <end position="21"/>
    </location>
</feature>
<keyword evidence="5 11" id="KW-0812">Transmembrane</keyword>
<keyword evidence="6 13" id="KW-0732">Signal</keyword>
<comment type="similarity">
    <text evidence="2">Belongs to the TonB-dependent receptor family. Hemoglobin/haptoglobin binding protein subfamily.</text>
</comment>